<keyword evidence="2" id="KW-1185">Reference proteome</keyword>
<reference evidence="1 2" key="1">
    <citation type="submission" date="2024-07" db="EMBL/GenBank/DDBJ databases">
        <title>Section-level genome sequencing and comparative genomics of Aspergillus sections Usti and Cavernicolus.</title>
        <authorList>
            <consortium name="Lawrence Berkeley National Laboratory"/>
            <person name="Nybo J.L."/>
            <person name="Vesth T.C."/>
            <person name="Theobald S."/>
            <person name="Frisvad J.C."/>
            <person name="Larsen T.O."/>
            <person name="Kjaerboelling I."/>
            <person name="Rothschild-Mancinelli K."/>
            <person name="Lyhne E.K."/>
            <person name="Kogle M.E."/>
            <person name="Barry K."/>
            <person name="Clum A."/>
            <person name="Na H."/>
            <person name="Ledsgaard L."/>
            <person name="Lin J."/>
            <person name="Lipzen A."/>
            <person name="Kuo A."/>
            <person name="Riley R."/>
            <person name="Mondo S."/>
            <person name="Labutti K."/>
            <person name="Haridas S."/>
            <person name="Pangalinan J."/>
            <person name="Salamov A.A."/>
            <person name="Simmons B.A."/>
            <person name="Magnuson J.K."/>
            <person name="Chen J."/>
            <person name="Drula E."/>
            <person name="Henrissat B."/>
            <person name="Wiebenga A."/>
            <person name="Lubbers R.J."/>
            <person name="Gomes A.C."/>
            <person name="Makela M.R."/>
            <person name="Stajich J."/>
            <person name="Grigoriev I.V."/>
            <person name="Mortensen U.H."/>
            <person name="De Vries R.P."/>
            <person name="Baker S.E."/>
            <person name="Andersen M.R."/>
        </authorList>
    </citation>
    <scope>NUCLEOTIDE SEQUENCE [LARGE SCALE GENOMIC DNA]</scope>
    <source>
        <strain evidence="1 2">CBS 209.92</strain>
    </source>
</reference>
<sequence length="243" mass="26885">MSYVDTATVCAWITKSPGHTSRSRFAPSTFDFGKNIGGLVSINVAGLVGDLMDPKVGVTFSESSQFISAESSDGQSDGGRGEKVFLSVKDGRGQYKSPKDRIRGGFRYLTLSVDLAHGEEAIQLSKLTVYFTPVPHRNPRDYTGYFHSNDELLNRIWYAGAYTVQLNTIDPSTGESNFGGLTAEGTYTWSLNTTVCESEAACLVVHEARRFHGPYPAVHPCFEQFHWYGCRHKTTEQCHSQAY</sequence>
<dbReference type="Proteomes" id="UP001610563">
    <property type="component" value="Unassembled WGS sequence"/>
</dbReference>
<dbReference type="EMBL" id="JBFTWV010000280">
    <property type="protein sequence ID" value="KAL2783031.1"/>
    <property type="molecule type" value="Genomic_DNA"/>
</dbReference>
<comment type="caution">
    <text evidence="1">The sequence shown here is derived from an EMBL/GenBank/DDBJ whole genome shotgun (WGS) entry which is preliminary data.</text>
</comment>
<evidence type="ECO:0000313" key="1">
    <source>
        <dbReference type="EMBL" id="KAL2783031.1"/>
    </source>
</evidence>
<name>A0ABR4FIG1_9EURO</name>
<proteinExistence type="predicted"/>
<protein>
    <submittedName>
        <fullName evidence="1">Uncharacterized protein</fullName>
    </submittedName>
</protein>
<dbReference type="PANTHER" id="PTHR34987:SF6">
    <property type="entry name" value="ALPHA-L-RHAMNOSIDASE SIX-HAIRPIN GLYCOSIDASE DOMAIN-CONTAINING PROTEIN"/>
    <property type="match status" value="1"/>
</dbReference>
<accession>A0ABR4FIG1</accession>
<gene>
    <name evidence="1" type="ORF">BJX66DRAFT_345321</name>
</gene>
<evidence type="ECO:0000313" key="2">
    <source>
        <dbReference type="Proteomes" id="UP001610563"/>
    </source>
</evidence>
<organism evidence="1 2">
    <name type="scientific">Aspergillus keveii</name>
    <dbReference type="NCBI Taxonomy" id="714993"/>
    <lineage>
        <taxon>Eukaryota</taxon>
        <taxon>Fungi</taxon>
        <taxon>Dikarya</taxon>
        <taxon>Ascomycota</taxon>
        <taxon>Pezizomycotina</taxon>
        <taxon>Eurotiomycetes</taxon>
        <taxon>Eurotiomycetidae</taxon>
        <taxon>Eurotiales</taxon>
        <taxon>Aspergillaceae</taxon>
        <taxon>Aspergillus</taxon>
        <taxon>Aspergillus subgen. Nidulantes</taxon>
    </lineage>
</organism>
<dbReference type="PANTHER" id="PTHR34987">
    <property type="entry name" value="C, PUTATIVE (AFU_ORTHOLOGUE AFUA_3G02880)-RELATED"/>
    <property type="match status" value="1"/>
</dbReference>